<protein>
    <submittedName>
        <fullName evidence="2">Uncharacterized protein</fullName>
    </submittedName>
</protein>
<sequence>ASQVECISGAPNFLVGLESTHFSESCAPITFDTKNEFIQLKDAHYEASVFQSEGNKGQIAPSGFQIDQNIDAEDIYDSRAKSSCPSAEPIEQKHSTWADILRENDMSSRPKSNKFDSQHCESFAIGSDDTFRQSCPRIHNVIRGSPKFANIGSNQANENKIHQGVSTNPTSEFRGSTGRGRGVYRDSGQGDVSQYQQRGAIAQTIY</sequence>
<organism evidence="2 3">
    <name type="scientific">Protopolystoma xenopodis</name>
    <dbReference type="NCBI Taxonomy" id="117903"/>
    <lineage>
        <taxon>Eukaryota</taxon>
        <taxon>Metazoa</taxon>
        <taxon>Spiralia</taxon>
        <taxon>Lophotrochozoa</taxon>
        <taxon>Platyhelminthes</taxon>
        <taxon>Monogenea</taxon>
        <taxon>Polyopisthocotylea</taxon>
        <taxon>Polystomatidea</taxon>
        <taxon>Polystomatidae</taxon>
        <taxon>Protopolystoma</taxon>
    </lineage>
</organism>
<dbReference type="EMBL" id="CAAALY010018455">
    <property type="protein sequence ID" value="VEL13659.1"/>
    <property type="molecule type" value="Genomic_DNA"/>
</dbReference>
<evidence type="ECO:0000313" key="2">
    <source>
        <dbReference type="EMBL" id="VEL13659.1"/>
    </source>
</evidence>
<name>A0A3S5BQH9_9PLAT</name>
<comment type="caution">
    <text evidence="2">The sequence shown here is derived from an EMBL/GenBank/DDBJ whole genome shotgun (WGS) entry which is preliminary data.</text>
</comment>
<dbReference type="Proteomes" id="UP000784294">
    <property type="component" value="Unassembled WGS sequence"/>
</dbReference>
<proteinExistence type="predicted"/>
<evidence type="ECO:0000256" key="1">
    <source>
        <dbReference type="SAM" id="MobiDB-lite"/>
    </source>
</evidence>
<reference evidence="2" key="1">
    <citation type="submission" date="2018-11" db="EMBL/GenBank/DDBJ databases">
        <authorList>
            <consortium name="Pathogen Informatics"/>
        </authorList>
    </citation>
    <scope>NUCLEOTIDE SEQUENCE</scope>
</reference>
<dbReference type="AlphaFoldDB" id="A0A3S5BQH9"/>
<evidence type="ECO:0000313" key="3">
    <source>
        <dbReference type="Proteomes" id="UP000784294"/>
    </source>
</evidence>
<feature type="non-terminal residue" evidence="2">
    <location>
        <position position="1"/>
    </location>
</feature>
<feature type="compositionally biased region" description="Polar residues" evidence="1">
    <location>
        <begin position="161"/>
        <end position="174"/>
    </location>
</feature>
<keyword evidence="3" id="KW-1185">Reference proteome</keyword>
<accession>A0A3S5BQH9</accession>
<gene>
    <name evidence="2" type="ORF">PXEA_LOCUS7099</name>
</gene>
<feature type="region of interest" description="Disordered" evidence="1">
    <location>
        <begin position="161"/>
        <end position="194"/>
    </location>
</feature>